<evidence type="ECO:0000313" key="2">
    <source>
        <dbReference type="Proteomes" id="UP000180175"/>
    </source>
</evidence>
<reference evidence="1 2" key="2">
    <citation type="journal article" date="2019" name="Int. J. Syst. Evol. Microbiol.">
        <title>Anaerobacillus isosaccharinicus sp. nov., an alkaliphilic bacterium which degrades isosaccharinic acid.</title>
        <authorList>
            <person name="Bassil N.M."/>
            <person name="Lloyd J.R."/>
        </authorList>
    </citation>
    <scope>NUCLEOTIDE SEQUENCE [LARGE SCALE GENOMIC DNA]</scope>
    <source>
        <strain evidence="1 2">NB2006</strain>
    </source>
</reference>
<dbReference type="EMBL" id="CP063356">
    <property type="protein sequence ID" value="QOY37597.1"/>
    <property type="molecule type" value="Genomic_DNA"/>
</dbReference>
<gene>
    <name evidence="1" type="ORF">AWH56_008455</name>
</gene>
<keyword evidence="2" id="KW-1185">Reference proteome</keyword>
<name>A0A7S7RD32_9BACI</name>
<dbReference type="RefSeq" id="WP_182080325.1">
    <property type="nucleotide sequence ID" value="NZ_CP063356.2"/>
</dbReference>
<reference evidence="1 2" key="1">
    <citation type="journal article" date="2017" name="Genome Announc.">
        <title>Draft Genome Sequences of Four Alkaliphilic Bacteria Belonging to the Anaerobacillus Genus.</title>
        <authorList>
            <person name="Bassil N.M."/>
            <person name="Lloyd J.R."/>
        </authorList>
    </citation>
    <scope>NUCLEOTIDE SEQUENCE [LARGE SCALE GENOMIC DNA]</scope>
    <source>
        <strain evidence="1 2">NB2006</strain>
    </source>
</reference>
<organism evidence="1 2">
    <name type="scientific">Anaerobacillus isosaccharinicus</name>
    <dbReference type="NCBI Taxonomy" id="1532552"/>
    <lineage>
        <taxon>Bacteria</taxon>
        <taxon>Bacillati</taxon>
        <taxon>Bacillota</taxon>
        <taxon>Bacilli</taxon>
        <taxon>Bacillales</taxon>
        <taxon>Bacillaceae</taxon>
        <taxon>Anaerobacillus</taxon>
    </lineage>
</organism>
<accession>A0A7S7RD32</accession>
<protein>
    <submittedName>
        <fullName evidence="1">Uncharacterized protein</fullName>
    </submittedName>
</protein>
<proteinExistence type="predicted"/>
<dbReference type="KEGG" id="aia:AWH56_008455"/>
<sequence length="89" mass="10641">MNWQGEFTITKLHMGIASIEMSYSFYDVDLINSEKLIEDIEKIYDQPFKIEYNPMKKIAKFSFKVESENINHFMRFKNLIVNIDRKAVI</sequence>
<dbReference type="AlphaFoldDB" id="A0A7S7RD32"/>
<dbReference type="Proteomes" id="UP000180175">
    <property type="component" value="Chromosome"/>
</dbReference>
<evidence type="ECO:0000313" key="1">
    <source>
        <dbReference type="EMBL" id="QOY37597.1"/>
    </source>
</evidence>